<feature type="transmembrane region" description="Helical" evidence="1">
    <location>
        <begin position="108"/>
        <end position="127"/>
    </location>
</feature>
<dbReference type="AlphaFoldDB" id="W2CBV2"/>
<reference evidence="2 3" key="1">
    <citation type="submission" date="2013-11" db="EMBL/GenBank/DDBJ databases">
        <title>Single cell genomics of uncultured Tannerella BU063 (oral taxon 286).</title>
        <authorList>
            <person name="Beall C.J."/>
            <person name="Campbell A.G."/>
            <person name="Griffen A.L."/>
            <person name="Podar M."/>
            <person name="Leys E.J."/>
        </authorList>
    </citation>
    <scope>NUCLEOTIDE SEQUENCE [LARGE SCALE GENOMIC DNA]</scope>
    <source>
        <strain evidence="2">Cell 5</strain>
    </source>
</reference>
<dbReference type="Proteomes" id="UP000018872">
    <property type="component" value="Unassembled WGS sequence"/>
</dbReference>
<dbReference type="EMBL" id="AYYC01000722">
    <property type="protein sequence ID" value="ETK03971.1"/>
    <property type="molecule type" value="Genomic_DNA"/>
</dbReference>
<sequence>MPHPTRRRLLIFSLPLLLIALVALAIVYYRVSPTSSVFFPKCAFLMLTGLKCPGCGSQRAVHALLHADLASAFAHNALLVLSLPYLALLIGARLYVHLHPASSLRSTLESPLAIRTYFVITIAFWIARNVFGF</sequence>
<protein>
    <recommendedName>
        <fullName evidence="4">DUF2752 domain-containing protein</fullName>
    </recommendedName>
</protein>
<dbReference type="Pfam" id="PF10825">
    <property type="entry name" value="DUF2752"/>
    <property type="match status" value="1"/>
</dbReference>
<keyword evidence="1" id="KW-0472">Membrane</keyword>
<evidence type="ECO:0008006" key="4">
    <source>
        <dbReference type="Google" id="ProtNLM"/>
    </source>
</evidence>
<organism evidence="2 3">
    <name type="scientific">Tannerella sp. oral taxon BU063 isolate Cell 5</name>
    <dbReference type="NCBI Taxonomy" id="1410950"/>
    <lineage>
        <taxon>Bacteria</taxon>
        <taxon>Pseudomonadati</taxon>
        <taxon>Bacteroidota</taxon>
        <taxon>Bacteroidia</taxon>
        <taxon>Bacteroidales</taxon>
        <taxon>Tannerellaceae</taxon>
        <taxon>Tannerella</taxon>
    </lineage>
</organism>
<evidence type="ECO:0000313" key="3">
    <source>
        <dbReference type="Proteomes" id="UP000018872"/>
    </source>
</evidence>
<keyword evidence="1" id="KW-0812">Transmembrane</keyword>
<accession>W2CBV2</accession>
<dbReference type="InterPro" id="IPR021215">
    <property type="entry name" value="DUF2752"/>
</dbReference>
<name>W2CBV2_9BACT</name>
<evidence type="ECO:0000256" key="1">
    <source>
        <dbReference type="SAM" id="Phobius"/>
    </source>
</evidence>
<feature type="transmembrane region" description="Helical" evidence="1">
    <location>
        <begin position="73"/>
        <end position="96"/>
    </location>
</feature>
<proteinExistence type="predicted"/>
<dbReference type="PATRIC" id="fig|1410950.3.peg.1690"/>
<comment type="caution">
    <text evidence="2">The sequence shown here is derived from an EMBL/GenBank/DDBJ whole genome shotgun (WGS) entry which is preliminary data.</text>
</comment>
<evidence type="ECO:0000313" key="2">
    <source>
        <dbReference type="EMBL" id="ETK03971.1"/>
    </source>
</evidence>
<keyword evidence="1" id="KW-1133">Transmembrane helix</keyword>
<gene>
    <name evidence="2" type="ORF">T229_11425</name>
</gene>